<evidence type="ECO:0000256" key="4">
    <source>
        <dbReference type="SAM" id="MobiDB-lite"/>
    </source>
</evidence>
<organism evidence="6 7">
    <name type="scientific">Cryobacterium sandaracinum</name>
    <dbReference type="NCBI Taxonomy" id="1259247"/>
    <lineage>
        <taxon>Bacteria</taxon>
        <taxon>Bacillati</taxon>
        <taxon>Actinomycetota</taxon>
        <taxon>Actinomycetes</taxon>
        <taxon>Micrococcales</taxon>
        <taxon>Microbacteriaceae</taxon>
        <taxon>Cryobacterium</taxon>
    </lineage>
</organism>
<dbReference type="Pfam" id="PF00356">
    <property type="entry name" value="LacI"/>
    <property type="match status" value="1"/>
</dbReference>
<dbReference type="EMBL" id="SOGO01000017">
    <property type="protein sequence ID" value="TFD04451.1"/>
    <property type="molecule type" value="Genomic_DNA"/>
</dbReference>
<dbReference type="Gene3D" id="1.10.260.40">
    <property type="entry name" value="lambda repressor-like DNA-binding domains"/>
    <property type="match status" value="1"/>
</dbReference>
<dbReference type="Proteomes" id="UP000297851">
    <property type="component" value="Unassembled WGS sequence"/>
</dbReference>
<dbReference type="PANTHER" id="PTHR30146">
    <property type="entry name" value="LACI-RELATED TRANSCRIPTIONAL REPRESSOR"/>
    <property type="match status" value="1"/>
</dbReference>
<accession>A0ABY2JFA6</accession>
<evidence type="ECO:0000256" key="2">
    <source>
        <dbReference type="ARBA" id="ARBA00023125"/>
    </source>
</evidence>
<evidence type="ECO:0000256" key="3">
    <source>
        <dbReference type="ARBA" id="ARBA00023163"/>
    </source>
</evidence>
<dbReference type="Gene3D" id="3.40.50.2300">
    <property type="match status" value="2"/>
</dbReference>
<evidence type="ECO:0000259" key="5">
    <source>
        <dbReference type="PROSITE" id="PS50932"/>
    </source>
</evidence>
<dbReference type="PROSITE" id="PS50932">
    <property type="entry name" value="HTH_LACI_2"/>
    <property type="match status" value="1"/>
</dbReference>
<dbReference type="InterPro" id="IPR010982">
    <property type="entry name" value="Lambda_DNA-bd_dom_sf"/>
</dbReference>
<sequence length="372" mass="39054">MRRPRNVPANIPATTTVNPTAQSTTKSAAKSVANPPKVTIEVVAKRAGVSKGLVSFALNNRPGVAPETRVRILQVAKELGWKPSLRARSLSTQRSYALGLVIARNPDVLASDPFFPSFIAGVESILAPEGRALVLSVVPDEETELKTYRSLVADGRVDGVFLSDLRHGDPRIPLLAELGLPAVTLGRPDGPSPFPAVTVDDTPGVMASVAHLATLGHRRIAHVAGSSTLLHGSRRRAAFAAALREAGLPEGQTVETDFSVGAGSDATRRLLTQDTPPTAIVYANDPMAIAGLGMAHKLGVRVPDDLSITGYDDIDFCRYVYPPLTTVSAAPMAWGRAAASTLLALMENGSADDVDLPAARLVVRGSTAPPHG</sequence>
<proteinExistence type="predicted"/>
<name>A0ABY2JFA6_9MICO</name>
<keyword evidence="3" id="KW-0804">Transcription</keyword>
<keyword evidence="2" id="KW-0238">DNA-binding</keyword>
<feature type="region of interest" description="Disordered" evidence="4">
    <location>
        <begin position="1"/>
        <end position="32"/>
    </location>
</feature>
<keyword evidence="1" id="KW-0805">Transcription regulation</keyword>
<reference evidence="6 7" key="1">
    <citation type="submission" date="2019-03" db="EMBL/GenBank/DDBJ databases">
        <title>Genomics of glacier-inhabiting Cryobacterium strains.</title>
        <authorList>
            <person name="Liu Q."/>
            <person name="Xin Y.-H."/>
        </authorList>
    </citation>
    <scope>NUCLEOTIDE SEQUENCE [LARGE SCALE GENOMIC DNA]</scope>
    <source>
        <strain evidence="6 7">TMT2-16</strain>
    </source>
</reference>
<evidence type="ECO:0000256" key="1">
    <source>
        <dbReference type="ARBA" id="ARBA00023015"/>
    </source>
</evidence>
<evidence type="ECO:0000313" key="7">
    <source>
        <dbReference type="Proteomes" id="UP000297851"/>
    </source>
</evidence>
<dbReference type="CDD" id="cd01392">
    <property type="entry name" value="HTH_LacI"/>
    <property type="match status" value="1"/>
</dbReference>
<dbReference type="SUPFAM" id="SSF47413">
    <property type="entry name" value="lambda repressor-like DNA-binding domains"/>
    <property type="match status" value="1"/>
</dbReference>
<dbReference type="SUPFAM" id="SSF53822">
    <property type="entry name" value="Periplasmic binding protein-like I"/>
    <property type="match status" value="1"/>
</dbReference>
<dbReference type="Pfam" id="PF13377">
    <property type="entry name" value="Peripla_BP_3"/>
    <property type="match status" value="1"/>
</dbReference>
<dbReference type="SMART" id="SM00354">
    <property type="entry name" value="HTH_LACI"/>
    <property type="match status" value="1"/>
</dbReference>
<feature type="domain" description="HTH lacI-type" evidence="5">
    <location>
        <begin position="38"/>
        <end position="92"/>
    </location>
</feature>
<gene>
    <name evidence="6" type="ORF">E3T25_05485</name>
</gene>
<comment type="caution">
    <text evidence="6">The sequence shown here is derived from an EMBL/GenBank/DDBJ whole genome shotgun (WGS) entry which is preliminary data.</text>
</comment>
<dbReference type="InterPro" id="IPR000843">
    <property type="entry name" value="HTH_LacI"/>
</dbReference>
<keyword evidence="7" id="KW-1185">Reference proteome</keyword>
<feature type="compositionally biased region" description="Polar residues" evidence="4">
    <location>
        <begin position="12"/>
        <end position="28"/>
    </location>
</feature>
<evidence type="ECO:0000313" key="6">
    <source>
        <dbReference type="EMBL" id="TFD04451.1"/>
    </source>
</evidence>
<dbReference type="PANTHER" id="PTHR30146:SF155">
    <property type="entry name" value="ALANINE RACEMASE"/>
    <property type="match status" value="1"/>
</dbReference>
<dbReference type="InterPro" id="IPR046335">
    <property type="entry name" value="LacI/GalR-like_sensor"/>
</dbReference>
<dbReference type="InterPro" id="IPR028082">
    <property type="entry name" value="Peripla_BP_I"/>
</dbReference>
<protein>
    <submittedName>
        <fullName evidence="6">LacI family transcriptional regulator</fullName>
    </submittedName>
</protein>